<dbReference type="VEuPathDB" id="MicrosporidiaDB:AEWQ_040080"/>
<protein>
    <recommendedName>
        <fullName evidence="22">Endoplasmic reticulum membrane-associated oxidoreductin</fullName>
    </recommendedName>
</protein>
<dbReference type="SUPFAM" id="SSF110019">
    <property type="entry name" value="ERO1-like"/>
    <property type="match status" value="1"/>
</dbReference>
<dbReference type="VEuPathDB" id="MicrosporidiaDB:AEWD_040090"/>
<dbReference type="GO" id="GO:0016972">
    <property type="term" value="F:thiol oxidase activity"/>
    <property type="evidence" value="ECO:0007669"/>
    <property type="project" value="InterPro"/>
</dbReference>
<keyword evidence="15" id="KW-0676">Redox-active center</keyword>
<keyword evidence="8" id="KW-0256">Endoplasmic reticulum</keyword>
<feature type="binding site" evidence="17">
    <location>
        <position position="101"/>
    </location>
    <ligand>
        <name>FAD</name>
        <dbReference type="ChEBI" id="CHEBI:57692"/>
    </ligand>
</feature>
<evidence type="ECO:0000256" key="13">
    <source>
        <dbReference type="ARBA" id="ARBA00023157"/>
    </source>
</evidence>
<evidence type="ECO:0000256" key="18">
    <source>
        <dbReference type="PIRSR" id="PIRSR017205-3"/>
    </source>
</evidence>
<evidence type="ECO:0000313" key="21">
    <source>
        <dbReference type="EMBL" id="AGE95254.1"/>
    </source>
</evidence>
<feature type="active site" evidence="16">
    <location>
        <position position="228"/>
    </location>
</feature>
<dbReference type="PANTHER" id="PTHR12613:SF0">
    <property type="entry name" value="ERO1-LIKE PROTEIN"/>
    <property type="match status" value="1"/>
</dbReference>
<feature type="chain" id="PRO_5004015233" description="Endoplasmic reticulum membrane-associated oxidoreductin" evidence="20">
    <location>
        <begin position="18"/>
        <end position="325"/>
    </location>
</feature>
<dbReference type="VEuPathDB" id="MicrosporidiaDB:ECU04_0170"/>
<keyword evidence="6" id="KW-0285">Flavoprotein</keyword>
<dbReference type="OMA" id="KESEQFY"/>
<keyword evidence="5" id="KW-0813">Transport</keyword>
<proteinExistence type="inferred from homology"/>
<evidence type="ECO:0000256" key="2">
    <source>
        <dbReference type="ARBA" id="ARBA00004367"/>
    </source>
</evidence>
<evidence type="ECO:0000256" key="17">
    <source>
        <dbReference type="PIRSR" id="PIRSR017205-2"/>
    </source>
</evidence>
<evidence type="ECO:0000256" key="16">
    <source>
        <dbReference type="PIRSR" id="PIRSR017205-1"/>
    </source>
</evidence>
<evidence type="ECO:0000256" key="4">
    <source>
        <dbReference type="ARBA" id="ARBA00011802"/>
    </source>
</evidence>
<evidence type="ECO:0000256" key="7">
    <source>
        <dbReference type="ARBA" id="ARBA00022729"/>
    </source>
</evidence>
<feature type="disulfide bond" description="Redox-active" evidence="18">
    <location>
        <begin position="225"/>
        <end position="228"/>
    </location>
</feature>
<dbReference type="PANTHER" id="PTHR12613">
    <property type="entry name" value="ERO1-RELATED"/>
    <property type="match status" value="1"/>
</dbReference>
<keyword evidence="7 20" id="KW-0732">Signal</keyword>
<feature type="binding site" evidence="17">
    <location>
        <position position="119"/>
    </location>
    <ligand>
        <name>FAD</name>
        <dbReference type="ChEBI" id="CHEBI:57692"/>
    </ligand>
</feature>
<dbReference type="GO" id="GO:0034975">
    <property type="term" value="P:protein folding in endoplasmic reticulum"/>
    <property type="evidence" value="ECO:0007669"/>
    <property type="project" value="InterPro"/>
</dbReference>
<evidence type="ECO:0000256" key="11">
    <source>
        <dbReference type="ARBA" id="ARBA00023002"/>
    </source>
</evidence>
<evidence type="ECO:0000256" key="15">
    <source>
        <dbReference type="ARBA" id="ARBA00023284"/>
    </source>
</evidence>
<keyword evidence="9 17" id="KW-0274">FAD</keyword>
<keyword evidence="14" id="KW-0325">Glycoprotein</keyword>
<evidence type="ECO:0000256" key="19">
    <source>
        <dbReference type="SAM" id="Phobius"/>
    </source>
</evidence>
<dbReference type="GO" id="GO:0015035">
    <property type="term" value="F:protein-disulfide reductase activity"/>
    <property type="evidence" value="ECO:0007669"/>
    <property type="project" value="InterPro"/>
</dbReference>
<dbReference type="Pfam" id="PF04137">
    <property type="entry name" value="ERO1"/>
    <property type="match status" value="2"/>
</dbReference>
<keyword evidence="19" id="KW-0812">Transmembrane</keyword>
<evidence type="ECO:0000256" key="12">
    <source>
        <dbReference type="ARBA" id="ARBA00023136"/>
    </source>
</evidence>
<keyword evidence="13 18" id="KW-1015">Disulfide bond</keyword>
<comment type="subunit">
    <text evidence="4">May function both as a monomer and a homodimer.</text>
</comment>
<dbReference type="VEuPathDB" id="MicrosporidiaDB:M970_040080"/>
<dbReference type="PIRSF" id="PIRSF017205">
    <property type="entry name" value="ERO1"/>
    <property type="match status" value="1"/>
</dbReference>
<dbReference type="GO" id="GO:0005789">
    <property type="term" value="C:endoplasmic reticulum membrane"/>
    <property type="evidence" value="ECO:0007669"/>
    <property type="project" value="UniProtKB-SubCell"/>
</dbReference>
<reference evidence="21" key="1">
    <citation type="journal article" date="2013" name="Eukaryot. Cell">
        <title>Extremely Reduced Levels of Heterozygosity in the Vertebrate Pathogen Encephalitozoon cuniculi.</title>
        <authorList>
            <person name="Selman M."/>
            <person name="Sak B."/>
            <person name="Kvac M."/>
            <person name="Farinelli L."/>
            <person name="Weiss L.M."/>
            <person name="Corradi N."/>
        </authorList>
    </citation>
    <scope>NUCLEOTIDE SEQUENCE</scope>
</reference>
<evidence type="ECO:0000256" key="14">
    <source>
        <dbReference type="ARBA" id="ARBA00023180"/>
    </source>
</evidence>
<organism evidence="21">
    <name type="scientific">Encephalitozoon cuniculi</name>
    <name type="common">Microsporidian parasite</name>
    <dbReference type="NCBI Taxonomy" id="6035"/>
    <lineage>
        <taxon>Eukaryota</taxon>
        <taxon>Fungi</taxon>
        <taxon>Fungi incertae sedis</taxon>
        <taxon>Microsporidia</taxon>
        <taxon>Unikaryonidae</taxon>
        <taxon>Encephalitozoon</taxon>
    </lineage>
</organism>
<comment type="cofactor">
    <cofactor evidence="1 17">
        <name>FAD</name>
        <dbReference type="ChEBI" id="CHEBI:57692"/>
    </cofactor>
</comment>
<evidence type="ECO:0000256" key="6">
    <source>
        <dbReference type="ARBA" id="ARBA00022630"/>
    </source>
</evidence>
<evidence type="ECO:0000256" key="3">
    <source>
        <dbReference type="ARBA" id="ARBA00008277"/>
    </source>
</evidence>
<feature type="active site" description="Nucleophile" evidence="16">
    <location>
        <position position="225"/>
    </location>
</feature>
<evidence type="ECO:0008006" key="22">
    <source>
        <dbReference type="Google" id="ProtNLM"/>
    </source>
</evidence>
<dbReference type="InterPro" id="IPR007266">
    <property type="entry name" value="Ero1"/>
</dbReference>
<keyword evidence="10" id="KW-0249">Electron transport</keyword>
<keyword evidence="19" id="KW-1133">Transmembrane helix</keyword>
<feature type="transmembrane region" description="Helical" evidence="19">
    <location>
        <begin position="290"/>
        <end position="308"/>
    </location>
</feature>
<keyword evidence="11" id="KW-0560">Oxidoreductase</keyword>
<dbReference type="EMBL" id="KC513606">
    <property type="protein sequence ID" value="AGE95254.1"/>
    <property type="molecule type" value="Genomic_DNA"/>
</dbReference>
<evidence type="ECO:0000256" key="9">
    <source>
        <dbReference type="ARBA" id="ARBA00022827"/>
    </source>
</evidence>
<keyword evidence="12 19" id="KW-0472">Membrane</keyword>
<name>M1JIN4_ENCCN</name>
<feature type="signal peptide" evidence="20">
    <location>
        <begin position="1"/>
        <end position="17"/>
    </location>
</feature>
<comment type="subcellular location">
    <subcellularLocation>
        <location evidence="2">Endoplasmic reticulum membrane</location>
        <topology evidence="2">Peripheral membrane protein</topology>
        <orientation evidence="2">Lumenal side</orientation>
    </subcellularLocation>
</comment>
<feature type="binding site" evidence="17">
    <location>
        <position position="89"/>
    </location>
    <ligand>
        <name>FAD</name>
        <dbReference type="ChEBI" id="CHEBI:57692"/>
    </ligand>
</feature>
<evidence type="ECO:0000256" key="10">
    <source>
        <dbReference type="ARBA" id="ARBA00022982"/>
    </source>
</evidence>
<dbReference type="AlphaFoldDB" id="M1JIN4"/>
<gene>
    <name evidence="21" type="ORF">ECU04_0170</name>
</gene>
<comment type="similarity">
    <text evidence="3">Belongs to the EROs family.</text>
</comment>
<sequence length="325" mass="37353">MFWVWASLLAAAVTLEPDRIDMSVSKINNTTYRSLEGLVSKDSYSLVKTKDLGDFPSESKCTLLSCFTKKKSIFNDEYINLLETREAYTGYKTNTGSAEIWRKIWEISREDTLLPTLVSGLQFSILTHLSSFHRNFFGTYLPNPVLFRKRFRDNHRLNFYLTYFLVRSCVGNIDVDQSELSGGLSSIIHAIRAQGSTNWVIQPVDLEKSIQRVDEMIRLLKYVNCEKCQLWGTIQLKGLRAALKVFSGSTDLESLERFFLVNFFMRLSVSVRENIKLRSYRAPLLVTASLYWLEMLSSAASLLMIFLVSRARSKFKSRIALKSCM</sequence>
<evidence type="ECO:0000256" key="1">
    <source>
        <dbReference type="ARBA" id="ARBA00001974"/>
    </source>
</evidence>
<dbReference type="InterPro" id="IPR037192">
    <property type="entry name" value="ERO1-like_sf"/>
</dbReference>
<feature type="binding site" evidence="17">
    <location>
        <position position="150"/>
    </location>
    <ligand>
        <name>FAD</name>
        <dbReference type="ChEBI" id="CHEBI:57692"/>
    </ligand>
</feature>
<evidence type="ECO:0000256" key="8">
    <source>
        <dbReference type="ARBA" id="ARBA00022824"/>
    </source>
</evidence>
<dbReference type="GO" id="GO:0071949">
    <property type="term" value="F:FAD binding"/>
    <property type="evidence" value="ECO:0007669"/>
    <property type="project" value="InterPro"/>
</dbReference>
<dbReference type="VEuPathDB" id="MicrosporidiaDB:AEWR_040080"/>
<accession>M1JIN4</accession>
<evidence type="ECO:0000256" key="5">
    <source>
        <dbReference type="ARBA" id="ARBA00022448"/>
    </source>
</evidence>
<evidence type="ECO:0000256" key="20">
    <source>
        <dbReference type="SAM" id="SignalP"/>
    </source>
</evidence>